<dbReference type="PATRIC" id="fig|1339280.3.peg.2096"/>
<dbReference type="AlphaFoldDB" id="A0A016ACA6"/>
<protein>
    <submittedName>
        <fullName evidence="1">Uncharacterized protein</fullName>
    </submittedName>
</protein>
<name>A0A016ACA6_BACFG</name>
<gene>
    <name evidence="1" type="ORF">M076_2183</name>
</gene>
<dbReference type="EMBL" id="JGDM01000052">
    <property type="protein sequence ID" value="EXZ44619.1"/>
    <property type="molecule type" value="Genomic_DNA"/>
</dbReference>
<proteinExistence type="predicted"/>
<organism evidence="1 2">
    <name type="scientific">Bacteroides fragilis str. 2-F-2 #4</name>
    <dbReference type="NCBI Taxonomy" id="1339280"/>
    <lineage>
        <taxon>Bacteria</taxon>
        <taxon>Pseudomonadati</taxon>
        <taxon>Bacteroidota</taxon>
        <taxon>Bacteroidia</taxon>
        <taxon>Bacteroidales</taxon>
        <taxon>Bacteroidaceae</taxon>
        <taxon>Bacteroides</taxon>
    </lineage>
</organism>
<dbReference type="RefSeq" id="WP_005795476.1">
    <property type="nucleotide sequence ID" value="NZ_JGDM01000052.1"/>
</dbReference>
<comment type="caution">
    <text evidence="1">The sequence shown here is derived from an EMBL/GenBank/DDBJ whole genome shotgun (WGS) entry which is preliminary data.</text>
</comment>
<reference evidence="1 2" key="1">
    <citation type="submission" date="2014-02" db="EMBL/GenBank/DDBJ databases">
        <authorList>
            <person name="Sears C."/>
            <person name="Carroll K."/>
            <person name="Sack B.R."/>
            <person name="Qadri F."/>
            <person name="Myers L.L."/>
            <person name="Chung G.-T."/>
            <person name="Escheverria P."/>
            <person name="Fraser C.M."/>
            <person name="Sadzewicz L."/>
            <person name="Shefchek K.A."/>
            <person name="Tallon L."/>
            <person name="Das S.P."/>
            <person name="Daugherty S."/>
            <person name="Mongodin E.F."/>
        </authorList>
    </citation>
    <scope>NUCLEOTIDE SEQUENCE [LARGE SCALE GENOMIC DNA]</scope>
    <source>
        <strain evidence="1 2">2-F-2 #4</strain>
    </source>
</reference>
<dbReference type="Proteomes" id="UP000022272">
    <property type="component" value="Unassembled WGS sequence"/>
</dbReference>
<evidence type="ECO:0000313" key="2">
    <source>
        <dbReference type="Proteomes" id="UP000022272"/>
    </source>
</evidence>
<accession>A0A016ACA6</accession>
<sequence>MNDDKTITAAIETSNVTALLAAYRKFTSSSGATTDEFFRFITTPTPEREEFLALYCSATSSVSGTIIQTNYNAL</sequence>
<evidence type="ECO:0000313" key="1">
    <source>
        <dbReference type="EMBL" id="EXZ44619.1"/>
    </source>
</evidence>
<dbReference type="GeneID" id="60365839"/>